<feature type="compositionally biased region" description="Basic and acidic residues" evidence="9">
    <location>
        <begin position="117"/>
        <end position="134"/>
    </location>
</feature>
<dbReference type="EMBL" id="CM001221">
    <property type="protein sequence ID" value="AES96791.1"/>
    <property type="molecule type" value="Genomic_DNA"/>
</dbReference>
<dbReference type="InterPro" id="IPR003851">
    <property type="entry name" value="Znf_Dof"/>
</dbReference>
<evidence type="ECO:0000256" key="5">
    <source>
        <dbReference type="ARBA" id="ARBA00023125"/>
    </source>
</evidence>
<organism evidence="11 14">
    <name type="scientific">Medicago truncatula</name>
    <name type="common">Barrel medic</name>
    <name type="synonym">Medicago tribuloides</name>
    <dbReference type="NCBI Taxonomy" id="3880"/>
    <lineage>
        <taxon>Eukaryota</taxon>
        <taxon>Viridiplantae</taxon>
        <taxon>Streptophyta</taxon>
        <taxon>Embryophyta</taxon>
        <taxon>Tracheophyta</taxon>
        <taxon>Spermatophyta</taxon>
        <taxon>Magnoliopsida</taxon>
        <taxon>eudicotyledons</taxon>
        <taxon>Gunneridae</taxon>
        <taxon>Pentapetalae</taxon>
        <taxon>rosids</taxon>
        <taxon>fabids</taxon>
        <taxon>Fabales</taxon>
        <taxon>Fabaceae</taxon>
        <taxon>Papilionoideae</taxon>
        <taxon>50 kb inversion clade</taxon>
        <taxon>NPAAA clade</taxon>
        <taxon>Hologalegina</taxon>
        <taxon>IRL clade</taxon>
        <taxon>Trifolieae</taxon>
        <taxon>Medicago</taxon>
    </lineage>
</organism>
<sequence>MTNDSTIKLFGRTIFQTHNTDVTTNDFSSELEFGSPLPRDDSSDHSPYSSSCSPSEVNSPTEHDAKRYKETSRKELTSVQEDEASFQTTEDSKSHTPSSHVENPKSPSSETETSELNSHKIDEQSDMSQEKSPMKQDVIVPCPRCKSMDTKFCYYNNYNVKQPRHFCKNCQRYWTSGGATRNMIVGAGRRKNKLNAANGLHSTTILTFGSDSPSMSSTSLDKKVNVASHEETFDKSYQSFPPQFPWNPAMCYPMSFCPDIAYYGGCLVPSWNVQSCGQNSTTLGKHSRDGNILLHSKSEKEKLGSERCNKRVLIPKTLRIDDPNEIAKSSIWSTLGIKNGGELFMGFASKGGVKNHVQTSSSVLQANPVALSRSLVFHERI</sequence>
<evidence type="ECO:0000256" key="8">
    <source>
        <dbReference type="PROSITE-ProRule" id="PRU00071"/>
    </source>
</evidence>
<reference evidence="12" key="4">
    <citation type="journal article" date="2018" name="Nat. Plants">
        <title>Whole-genome landscape of Medicago truncatula symbiotic genes.</title>
        <authorList>
            <person name="Pecrix Y."/>
            <person name="Gamas P."/>
            <person name="Carrere S."/>
        </authorList>
    </citation>
    <scope>NUCLEOTIDE SEQUENCE</scope>
    <source>
        <tissue evidence="12">Leaves</tissue>
    </source>
</reference>
<dbReference type="Proteomes" id="UP000265566">
    <property type="component" value="Chromosome 5"/>
</dbReference>
<feature type="compositionally biased region" description="Polar residues" evidence="9">
    <location>
        <begin position="85"/>
        <end position="101"/>
    </location>
</feature>
<dbReference type="PROSITE" id="PS01361">
    <property type="entry name" value="ZF_DOF_1"/>
    <property type="match status" value="1"/>
</dbReference>
<evidence type="ECO:0000259" key="10">
    <source>
        <dbReference type="PROSITE" id="PS50884"/>
    </source>
</evidence>
<dbReference type="AlphaFoldDB" id="G7KGM5"/>
<dbReference type="EMBL" id="PSQE01000005">
    <property type="protein sequence ID" value="RHN55422.1"/>
    <property type="molecule type" value="Genomic_DNA"/>
</dbReference>
<keyword evidence="14" id="KW-1185">Reference proteome</keyword>
<keyword evidence="1" id="KW-0479">Metal-binding</keyword>
<comment type="subcellular location">
    <subcellularLocation>
        <location evidence="8">Nucleus</location>
    </subcellularLocation>
</comment>
<dbReference type="OrthoDB" id="1927254at2759"/>
<evidence type="ECO:0000256" key="2">
    <source>
        <dbReference type="ARBA" id="ARBA00022771"/>
    </source>
</evidence>
<reference evidence="13" key="3">
    <citation type="submission" date="2015-04" db="UniProtKB">
        <authorList>
            <consortium name="EnsemblPlants"/>
        </authorList>
    </citation>
    <scope>IDENTIFICATION</scope>
    <source>
        <strain evidence="13">cv. Jemalong A17</strain>
    </source>
</reference>
<keyword evidence="5 8" id="KW-0238">DNA-binding</keyword>
<evidence type="ECO:0000313" key="12">
    <source>
        <dbReference type="EMBL" id="RHN55422.1"/>
    </source>
</evidence>
<dbReference type="PANTHER" id="PTHR31089">
    <property type="entry name" value="CYCLIC DOF FACTOR 2"/>
    <property type="match status" value="1"/>
</dbReference>
<feature type="compositionally biased region" description="Low complexity" evidence="9">
    <location>
        <begin position="45"/>
        <end position="60"/>
    </location>
</feature>
<dbReference type="Pfam" id="PF02701">
    <property type="entry name" value="Zn_ribbon_Dof"/>
    <property type="match status" value="1"/>
</dbReference>
<protein>
    <submittedName>
        <fullName evidence="11">Cycling DOF factor 2</fullName>
    </submittedName>
    <submittedName>
        <fullName evidence="12">Putative transcription factor C2C2-Dof family</fullName>
    </submittedName>
</protein>
<dbReference type="GO" id="GO:0005634">
    <property type="term" value="C:nucleus"/>
    <property type="evidence" value="ECO:0007669"/>
    <property type="project" value="UniProtKB-SubCell"/>
</dbReference>
<name>G7KGM5_MEDTR</name>
<feature type="domain" description="Dof-type" evidence="10">
    <location>
        <begin position="140"/>
        <end position="194"/>
    </location>
</feature>
<dbReference type="GO" id="GO:0003677">
    <property type="term" value="F:DNA binding"/>
    <property type="evidence" value="ECO:0000318"/>
    <property type="project" value="GO_Central"/>
</dbReference>
<dbReference type="InterPro" id="IPR045174">
    <property type="entry name" value="Dof"/>
</dbReference>
<evidence type="ECO:0000313" key="14">
    <source>
        <dbReference type="Proteomes" id="UP000002051"/>
    </source>
</evidence>
<dbReference type="eggNOG" id="ENOG502QSI8">
    <property type="taxonomic scope" value="Eukaryota"/>
</dbReference>
<evidence type="ECO:0000256" key="4">
    <source>
        <dbReference type="ARBA" id="ARBA00023015"/>
    </source>
</evidence>
<evidence type="ECO:0000313" key="13">
    <source>
        <dbReference type="EnsemblPlants" id="AES96791"/>
    </source>
</evidence>
<evidence type="ECO:0000313" key="11">
    <source>
        <dbReference type="EMBL" id="AES96791.1"/>
    </source>
</evidence>
<keyword evidence="3" id="KW-0862">Zinc</keyword>
<feature type="compositionally biased region" description="Low complexity" evidence="9">
    <location>
        <begin position="104"/>
        <end position="116"/>
    </location>
</feature>
<feature type="compositionally biased region" description="Basic and acidic residues" evidence="9">
    <location>
        <begin position="61"/>
        <end position="76"/>
    </location>
</feature>
<dbReference type="OMA" id="HYRQIMV"/>
<keyword evidence="4" id="KW-0805">Transcription regulation</keyword>
<keyword evidence="6" id="KW-0804">Transcription</keyword>
<dbReference type="Gramene" id="rna30600">
    <property type="protein sequence ID" value="RHN55422.1"/>
    <property type="gene ID" value="gene30600"/>
</dbReference>
<evidence type="ECO:0000256" key="6">
    <source>
        <dbReference type="ARBA" id="ARBA00023163"/>
    </source>
</evidence>
<dbReference type="GO" id="GO:0008270">
    <property type="term" value="F:zinc ion binding"/>
    <property type="evidence" value="ECO:0007669"/>
    <property type="project" value="UniProtKB-KW"/>
</dbReference>
<evidence type="ECO:0000256" key="9">
    <source>
        <dbReference type="SAM" id="MobiDB-lite"/>
    </source>
</evidence>
<dbReference type="KEGG" id="mtr:11412800"/>
<dbReference type="HOGENOM" id="CLU_030533_1_1_1"/>
<keyword evidence="2 8" id="KW-0863">Zinc-finger</keyword>
<feature type="region of interest" description="Disordered" evidence="9">
    <location>
        <begin position="18"/>
        <end position="135"/>
    </location>
</feature>
<feature type="compositionally biased region" description="Polar residues" evidence="9">
    <location>
        <begin position="18"/>
        <end position="28"/>
    </location>
</feature>
<dbReference type="PaxDb" id="3880-AES96791"/>
<reference evidence="11 14" key="1">
    <citation type="journal article" date="2011" name="Nature">
        <title>The Medicago genome provides insight into the evolution of rhizobial symbioses.</title>
        <authorList>
            <person name="Young N.D."/>
            <person name="Debelle F."/>
            <person name="Oldroyd G.E."/>
            <person name="Geurts R."/>
            <person name="Cannon S.B."/>
            <person name="Udvardi M.K."/>
            <person name="Benedito V.A."/>
            <person name="Mayer K.F."/>
            <person name="Gouzy J."/>
            <person name="Schoof H."/>
            <person name="Van de Peer Y."/>
            <person name="Proost S."/>
            <person name="Cook D.R."/>
            <person name="Meyers B.C."/>
            <person name="Spannagl M."/>
            <person name="Cheung F."/>
            <person name="De Mita S."/>
            <person name="Krishnakumar V."/>
            <person name="Gundlach H."/>
            <person name="Zhou S."/>
            <person name="Mudge J."/>
            <person name="Bharti A.K."/>
            <person name="Murray J.D."/>
            <person name="Naoumkina M.A."/>
            <person name="Rosen B."/>
            <person name="Silverstein K.A."/>
            <person name="Tang H."/>
            <person name="Rombauts S."/>
            <person name="Zhao P.X."/>
            <person name="Zhou P."/>
            <person name="Barbe V."/>
            <person name="Bardou P."/>
            <person name="Bechner M."/>
            <person name="Bellec A."/>
            <person name="Berger A."/>
            <person name="Berges H."/>
            <person name="Bidwell S."/>
            <person name="Bisseling T."/>
            <person name="Choisne N."/>
            <person name="Couloux A."/>
            <person name="Denny R."/>
            <person name="Deshpande S."/>
            <person name="Dai X."/>
            <person name="Doyle J.J."/>
            <person name="Dudez A.M."/>
            <person name="Farmer A.D."/>
            <person name="Fouteau S."/>
            <person name="Franken C."/>
            <person name="Gibelin C."/>
            <person name="Gish J."/>
            <person name="Goldstein S."/>
            <person name="Gonzalez A.J."/>
            <person name="Green P.J."/>
            <person name="Hallab A."/>
            <person name="Hartog M."/>
            <person name="Hua A."/>
            <person name="Humphray S.J."/>
            <person name="Jeong D.H."/>
            <person name="Jing Y."/>
            <person name="Jocker A."/>
            <person name="Kenton S.M."/>
            <person name="Kim D.J."/>
            <person name="Klee K."/>
            <person name="Lai H."/>
            <person name="Lang C."/>
            <person name="Lin S."/>
            <person name="Macmil S.L."/>
            <person name="Magdelenat G."/>
            <person name="Matthews L."/>
            <person name="McCorrison J."/>
            <person name="Monaghan E.L."/>
            <person name="Mun J.H."/>
            <person name="Najar F.Z."/>
            <person name="Nicholson C."/>
            <person name="Noirot C."/>
            <person name="O'Bleness M."/>
            <person name="Paule C.R."/>
            <person name="Poulain J."/>
            <person name="Prion F."/>
            <person name="Qin B."/>
            <person name="Qu C."/>
            <person name="Retzel E.F."/>
            <person name="Riddle C."/>
            <person name="Sallet E."/>
            <person name="Samain S."/>
            <person name="Samson N."/>
            <person name="Sanders I."/>
            <person name="Saurat O."/>
            <person name="Scarpelli C."/>
            <person name="Schiex T."/>
            <person name="Segurens B."/>
            <person name="Severin A.J."/>
            <person name="Sherrier D.J."/>
            <person name="Shi R."/>
            <person name="Sims S."/>
            <person name="Singer S.R."/>
            <person name="Sinharoy S."/>
            <person name="Sterck L."/>
            <person name="Viollet A."/>
            <person name="Wang B.B."/>
            <person name="Wang K."/>
            <person name="Wang M."/>
            <person name="Wang X."/>
            <person name="Warfsmann J."/>
            <person name="Weissenbach J."/>
            <person name="White D.D."/>
            <person name="White J.D."/>
            <person name="Wiley G.B."/>
            <person name="Wincker P."/>
            <person name="Xing Y."/>
            <person name="Yang L."/>
            <person name="Yao Z."/>
            <person name="Ying F."/>
            <person name="Zhai J."/>
            <person name="Zhou L."/>
            <person name="Zuber A."/>
            <person name="Denarie J."/>
            <person name="Dixon R.A."/>
            <person name="May G.D."/>
            <person name="Schwartz D.C."/>
            <person name="Rogers J."/>
            <person name="Quetier F."/>
            <person name="Town C.D."/>
            <person name="Roe B.A."/>
        </authorList>
    </citation>
    <scope>NUCLEOTIDE SEQUENCE [LARGE SCALE GENOMIC DNA]</scope>
    <source>
        <strain evidence="11">A17</strain>
        <strain evidence="13 14">cv. Jemalong A17</strain>
    </source>
</reference>
<proteinExistence type="predicted"/>
<evidence type="ECO:0000256" key="7">
    <source>
        <dbReference type="ARBA" id="ARBA00023242"/>
    </source>
</evidence>
<gene>
    <name evidence="13" type="primary">11412800</name>
    <name evidence="11" type="ordered locus">MTR_5g041530</name>
    <name evidence="12" type="ORF">MtrunA17_Chr5g0417601</name>
</gene>
<accession>G7KGM5</accession>
<dbReference type="PANTHER" id="PTHR31089:SF78">
    <property type="entry name" value="CYCLIC DOF FACTOR 5"/>
    <property type="match status" value="1"/>
</dbReference>
<dbReference type="Proteomes" id="UP000002051">
    <property type="component" value="Chromosome 5"/>
</dbReference>
<dbReference type="STRING" id="3880.G7KGM5"/>
<dbReference type="EnsemblPlants" id="AES96791">
    <property type="protein sequence ID" value="AES96791"/>
    <property type="gene ID" value="MTR_5g041530"/>
</dbReference>
<dbReference type="GO" id="GO:0003700">
    <property type="term" value="F:DNA-binding transcription factor activity"/>
    <property type="evidence" value="ECO:0000318"/>
    <property type="project" value="GO_Central"/>
</dbReference>
<keyword evidence="7 8" id="KW-0539">Nucleus</keyword>
<reference evidence="11 14" key="2">
    <citation type="journal article" date="2014" name="BMC Genomics">
        <title>An improved genome release (version Mt4.0) for the model legume Medicago truncatula.</title>
        <authorList>
            <person name="Tang H."/>
            <person name="Krishnakumar V."/>
            <person name="Bidwell S."/>
            <person name="Rosen B."/>
            <person name="Chan A."/>
            <person name="Zhou S."/>
            <person name="Gentzbittel L."/>
            <person name="Childs K.L."/>
            <person name="Yandell M."/>
            <person name="Gundlach H."/>
            <person name="Mayer K.F."/>
            <person name="Schwartz D.C."/>
            <person name="Town C.D."/>
        </authorList>
    </citation>
    <scope>GENOME REANNOTATION</scope>
    <source>
        <strain evidence="13 14">cv. Jemalong A17</strain>
    </source>
</reference>
<dbReference type="PROSITE" id="PS50884">
    <property type="entry name" value="ZF_DOF_2"/>
    <property type="match status" value="1"/>
</dbReference>
<evidence type="ECO:0000256" key="3">
    <source>
        <dbReference type="ARBA" id="ARBA00022833"/>
    </source>
</evidence>
<evidence type="ECO:0000256" key="1">
    <source>
        <dbReference type="ARBA" id="ARBA00022723"/>
    </source>
</evidence>